<keyword evidence="1" id="KW-1133">Transmembrane helix</keyword>
<dbReference type="EMBL" id="WHUW01000007">
    <property type="protein sequence ID" value="KAF8443958.1"/>
    <property type="molecule type" value="Genomic_DNA"/>
</dbReference>
<protein>
    <submittedName>
        <fullName evidence="2">Uncharacterized protein</fullName>
    </submittedName>
</protein>
<reference evidence="2" key="1">
    <citation type="submission" date="2019-10" db="EMBL/GenBank/DDBJ databases">
        <authorList>
            <consortium name="DOE Joint Genome Institute"/>
            <person name="Kuo A."/>
            <person name="Miyauchi S."/>
            <person name="Kiss E."/>
            <person name="Drula E."/>
            <person name="Kohler A."/>
            <person name="Sanchez-Garcia M."/>
            <person name="Andreopoulos B."/>
            <person name="Barry K.W."/>
            <person name="Bonito G."/>
            <person name="Buee M."/>
            <person name="Carver A."/>
            <person name="Chen C."/>
            <person name="Cichocki N."/>
            <person name="Clum A."/>
            <person name="Culley D."/>
            <person name="Crous P.W."/>
            <person name="Fauchery L."/>
            <person name="Girlanda M."/>
            <person name="Hayes R."/>
            <person name="Keri Z."/>
            <person name="LaButti K."/>
            <person name="Lipzen A."/>
            <person name="Lombard V."/>
            <person name="Magnuson J."/>
            <person name="Maillard F."/>
            <person name="Morin E."/>
            <person name="Murat C."/>
            <person name="Nolan M."/>
            <person name="Ohm R."/>
            <person name="Pangilinan J."/>
            <person name="Pereira M."/>
            <person name="Perotto S."/>
            <person name="Peter M."/>
            <person name="Riley R."/>
            <person name="Sitrit Y."/>
            <person name="Stielow B."/>
            <person name="Szollosi G."/>
            <person name="Zifcakova L."/>
            <person name="Stursova M."/>
            <person name="Spatafora J.W."/>
            <person name="Tedersoo L."/>
            <person name="Vaario L.-M."/>
            <person name="Yamada A."/>
            <person name="Yan M."/>
            <person name="Wang P."/>
            <person name="Xu J."/>
            <person name="Bruns T."/>
            <person name="Baldrian P."/>
            <person name="Vilgalys R."/>
            <person name="Henrissat B."/>
            <person name="Grigoriev I.V."/>
            <person name="Hibbett D."/>
            <person name="Nagy L.G."/>
            <person name="Martin F.M."/>
        </authorList>
    </citation>
    <scope>NUCLEOTIDE SEQUENCE</scope>
    <source>
        <strain evidence="2">BED1</strain>
    </source>
</reference>
<name>A0AAD4GI93_BOLED</name>
<evidence type="ECO:0000313" key="3">
    <source>
        <dbReference type="Proteomes" id="UP001194468"/>
    </source>
</evidence>
<feature type="transmembrane region" description="Helical" evidence="1">
    <location>
        <begin position="25"/>
        <end position="48"/>
    </location>
</feature>
<keyword evidence="1" id="KW-0812">Transmembrane</keyword>
<dbReference type="Proteomes" id="UP001194468">
    <property type="component" value="Unassembled WGS sequence"/>
</dbReference>
<organism evidence="2 3">
    <name type="scientific">Boletus edulis BED1</name>
    <dbReference type="NCBI Taxonomy" id="1328754"/>
    <lineage>
        <taxon>Eukaryota</taxon>
        <taxon>Fungi</taxon>
        <taxon>Dikarya</taxon>
        <taxon>Basidiomycota</taxon>
        <taxon>Agaricomycotina</taxon>
        <taxon>Agaricomycetes</taxon>
        <taxon>Agaricomycetidae</taxon>
        <taxon>Boletales</taxon>
        <taxon>Boletineae</taxon>
        <taxon>Boletaceae</taxon>
        <taxon>Boletoideae</taxon>
        <taxon>Boletus</taxon>
    </lineage>
</organism>
<comment type="caution">
    <text evidence="2">The sequence shown here is derived from an EMBL/GenBank/DDBJ whole genome shotgun (WGS) entry which is preliminary data.</text>
</comment>
<feature type="transmembrane region" description="Helical" evidence="1">
    <location>
        <begin position="71"/>
        <end position="88"/>
    </location>
</feature>
<accession>A0AAD4GI93</accession>
<reference evidence="2" key="2">
    <citation type="journal article" date="2020" name="Nat. Commun.">
        <title>Large-scale genome sequencing of mycorrhizal fungi provides insights into the early evolution of symbiotic traits.</title>
        <authorList>
            <person name="Miyauchi S."/>
            <person name="Kiss E."/>
            <person name="Kuo A."/>
            <person name="Drula E."/>
            <person name="Kohler A."/>
            <person name="Sanchez-Garcia M."/>
            <person name="Morin E."/>
            <person name="Andreopoulos B."/>
            <person name="Barry K.W."/>
            <person name="Bonito G."/>
            <person name="Buee M."/>
            <person name="Carver A."/>
            <person name="Chen C."/>
            <person name="Cichocki N."/>
            <person name="Clum A."/>
            <person name="Culley D."/>
            <person name="Crous P.W."/>
            <person name="Fauchery L."/>
            <person name="Girlanda M."/>
            <person name="Hayes R.D."/>
            <person name="Keri Z."/>
            <person name="LaButti K."/>
            <person name="Lipzen A."/>
            <person name="Lombard V."/>
            <person name="Magnuson J."/>
            <person name="Maillard F."/>
            <person name="Murat C."/>
            <person name="Nolan M."/>
            <person name="Ohm R.A."/>
            <person name="Pangilinan J."/>
            <person name="Pereira M.F."/>
            <person name="Perotto S."/>
            <person name="Peter M."/>
            <person name="Pfister S."/>
            <person name="Riley R."/>
            <person name="Sitrit Y."/>
            <person name="Stielow J.B."/>
            <person name="Szollosi G."/>
            <person name="Zifcakova L."/>
            <person name="Stursova M."/>
            <person name="Spatafora J.W."/>
            <person name="Tedersoo L."/>
            <person name="Vaario L.M."/>
            <person name="Yamada A."/>
            <person name="Yan M."/>
            <person name="Wang P."/>
            <person name="Xu J."/>
            <person name="Bruns T."/>
            <person name="Baldrian P."/>
            <person name="Vilgalys R."/>
            <person name="Dunand C."/>
            <person name="Henrissat B."/>
            <person name="Grigoriev I.V."/>
            <person name="Hibbett D."/>
            <person name="Nagy L.G."/>
            <person name="Martin F.M."/>
        </authorList>
    </citation>
    <scope>NUCLEOTIDE SEQUENCE</scope>
    <source>
        <strain evidence="2">BED1</strain>
    </source>
</reference>
<keyword evidence="1" id="KW-0472">Membrane</keyword>
<feature type="non-terminal residue" evidence="2">
    <location>
        <position position="1"/>
    </location>
</feature>
<evidence type="ECO:0000313" key="2">
    <source>
        <dbReference type="EMBL" id="KAF8443958.1"/>
    </source>
</evidence>
<keyword evidence="3" id="KW-1185">Reference proteome</keyword>
<proteinExistence type="predicted"/>
<sequence>LELVLYFKTMNVLLRNKRASKKSNVFYAVFSSIMIFLITVWVSTPVIFGQKMWVLDSNFSGDPVAFAKENISAWYMDWGTTAVIILQLMTDGLMMHRCRIIWNSNRAIVVPVVLWLATPR</sequence>
<gene>
    <name evidence="2" type="ORF">L210DRAFT_3396134</name>
</gene>
<dbReference type="AlphaFoldDB" id="A0AAD4GI93"/>
<evidence type="ECO:0000256" key="1">
    <source>
        <dbReference type="SAM" id="Phobius"/>
    </source>
</evidence>